<dbReference type="InterPro" id="IPR011010">
    <property type="entry name" value="DNA_brk_join_enz"/>
</dbReference>
<dbReference type="InterPro" id="IPR002104">
    <property type="entry name" value="Integrase_catalytic"/>
</dbReference>
<dbReference type="Gene3D" id="1.10.443.10">
    <property type="entry name" value="Intergrase catalytic core"/>
    <property type="match status" value="1"/>
</dbReference>
<dbReference type="AlphaFoldDB" id="A0A238K7D3"/>
<dbReference type="InterPro" id="IPR013762">
    <property type="entry name" value="Integrase-like_cat_sf"/>
</dbReference>
<dbReference type="PROSITE" id="PS51898">
    <property type="entry name" value="TYR_RECOMBINASE"/>
    <property type="match status" value="1"/>
</dbReference>
<gene>
    <name evidence="3" type="ORF">PEV8663_01226</name>
</gene>
<evidence type="ECO:0000259" key="2">
    <source>
        <dbReference type="PROSITE" id="PS51898"/>
    </source>
</evidence>
<organism evidence="3 4">
    <name type="scientific">Pelagimonas varians</name>
    <dbReference type="NCBI Taxonomy" id="696760"/>
    <lineage>
        <taxon>Bacteria</taxon>
        <taxon>Pseudomonadati</taxon>
        <taxon>Pseudomonadota</taxon>
        <taxon>Alphaproteobacteria</taxon>
        <taxon>Rhodobacterales</taxon>
        <taxon>Roseobacteraceae</taxon>
        <taxon>Pelagimonas</taxon>
    </lineage>
</organism>
<dbReference type="Proteomes" id="UP000220836">
    <property type="component" value="Unassembled WGS sequence"/>
</dbReference>
<dbReference type="GO" id="GO:0006310">
    <property type="term" value="P:DNA recombination"/>
    <property type="evidence" value="ECO:0007669"/>
    <property type="project" value="UniProtKB-KW"/>
</dbReference>
<evidence type="ECO:0000256" key="1">
    <source>
        <dbReference type="ARBA" id="ARBA00023172"/>
    </source>
</evidence>
<sequence length="368" mass="40738">MRRHFRGTVRLKHLSQSGFFASGNPRFYYRPKGEKGVRMPDAPKDSAAFLAAYVDASGKAPTPKPKAFGLGSLGAGVTAYLGSSSFHGMASSTKERWRTRCDDIRLRYGIANLESLTARHIKKDLSTFEGHSRNNRLKVWRSLCSFWDEQGMIEINVARQVSLSKTAATDGHTPWTRNDFAAFRAFWAIGTKERLAFELMYRTCAAIGDTCNLTRGNVKDGWLSYTRQKSNSVAACPFYADGPDWFEGTTDLQACLNAEDNHITFLTTQTGKSRSPKSAASWFSKAANAAGLEKGKTAHGIRKGRAAMFKENGASADQRMAILGHETIGEATRYSKSADLRRTVEGTEKFQLSEQVPTQEHNHLKSKG</sequence>
<name>A0A238K7D3_9RHOB</name>
<dbReference type="GO" id="GO:0015074">
    <property type="term" value="P:DNA integration"/>
    <property type="evidence" value="ECO:0007669"/>
    <property type="project" value="InterPro"/>
</dbReference>
<keyword evidence="1" id="KW-0233">DNA recombination</keyword>
<dbReference type="OrthoDB" id="7510934at2"/>
<feature type="domain" description="Tyr recombinase" evidence="2">
    <location>
        <begin position="171"/>
        <end position="348"/>
    </location>
</feature>
<keyword evidence="4" id="KW-1185">Reference proteome</keyword>
<reference evidence="3 4" key="1">
    <citation type="submission" date="2017-05" db="EMBL/GenBank/DDBJ databases">
        <authorList>
            <person name="Song R."/>
            <person name="Chenine A.L."/>
            <person name="Ruprecht R.M."/>
        </authorList>
    </citation>
    <scope>NUCLEOTIDE SEQUENCE [LARGE SCALE GENOMIC DNA]</scope>
    <source>
        <strain evidence="3 4">CECT 8663</strain>
    </source>
</reference>
<dbReference type="Pfam" id="PF00589">
    <property type="entry name" value="Phage_integrase"/>
    <property type="match status" value="1"/>
</dbReference>
<accession>A0A238K7D3</accession>
<evidence type="ECO:0000313" key="3">
    <source>
        <dbReference type="EMBL" id="SMX37866.1"/>
    </source>
</evidence>
<proteinExistence type="predicted"/>
<dbReference type="SUPFAM" id="SSF56349">
    <property type="entry name" value="DNA breaking-rejoining enzymes"/>
    <property type="match status" value="1"/>
</dbReference>
<evidence type="ECO:0000313" key="4">
    <source>
        <dbReference type="Proteomes" id="UP000220836"/>
    </source>
</evidence>
<dbReference type="GO" id="GO:0003677">
    <property type="term" value="F:DNA binding"/>
    <property type="evidence" value="ECO:0007669"/>
    <property type="project" value="InterPro"/>
</dbReference>
<protein>
    <submittedName>
        <fullName evidence="3">Site-specific tyrosine recombinase XerC</fullName>
    </submittedName>
</protein>
<dbReference type="EMBL" id="FXYH01000003">
    <property type="protein sequence ID" value="SMX37866.1"/>
    <property type="molecule type" value="Genomic_DNA"/>
</dbReference>